<feature type="region of interest" description="Disordered" evidence="1">
    <location>
        <begin position="26"/>
        <end position="53"/>
    </location>
</feature>
<proteinExistence type="predicted"/>
<dbReference type="EMBL" id="BPQB01000031">
    <property type="protein sequence ID" value="GJE93256.1"/>
    <property type="molecule type" value="Genomic_DNA"/>
</dbReference>
<evidence type="ECO:0000313" key="3">
    <source>
        <dbReference type="Proteomes" id="UP000703269"/>
    </source>
</evidence>
<sequence>MQAQVAAAQAVVAARQEEEAAVIARERDLGEERRSAVDNAHQKEASLEADLSAKKTEAASLSRTLDERRAATNALTHENHCLRSNNTAKTQHTQHLRERLATAQGSHTVLREDLEDAGQTRHDELTTLTDAVAARRSTVAATAQDLSAAELALRQAEERKTTEVGAAQSELGRAEAGEKKALATLHGRRQRRARELASCDARQTALQAEQASLETQGREIEACFEEQAESWKDMEDEHACRDMHQKTQLAQLQAQLTEAKGVTCEAQRATATAFEEAKTAQRQALADKREQREAQKDFDVKLAGHRETNTALTSEHATAHAENEQLQHTNDALVERGMKVDEKIDSLTTLTCLVQSAERDRDRKFANRRITPAIASREAILKTTQDSIDCIQLTEEAIGVEVTKMHKEIHDNEQKLRRRKNELEAEQRKTSTYRAVLQIPLKTPSLEYSSGGFSRSPSATPPPETPRLDANVGRPAVQDEMDIVESATAHK</sequence>
<feature type="region of interest" description="Disordered" evidence="1">
    <location>
        <begin position="445"/>
        <end position="491"/>
    </location>
</feature>
<evidence type="ECO:0000256" key="1">
    <source>
        <dbReference type="SAM" id="MobiDB-lite"/>
    </source>
</evidence>
<dbReference type="AlphaFoldDB" id="A0A9P3GEE1"/>
<keyword evidence="3" id="KW-1185">Reference proteome</keyword>
<protein>
    <submittedName>
        <fullName evidence="2">Uncharacterized protein</fullName>
    </submittedName>
</protein>
<evidence type="ECO:0000313" key="2">
    <source>
        <dbReference type="EMBL" id="GJE93256.1"/>
    </source>
</evidence>
<reference evidence="2 3" key="1">
    <citation type="submission" date="2021-08" db="EMBL/GenBank/DDBJ databases">
        <title>Draft Genome Sequence of Phanerochaete sordida strain YK-624.</title>
        <authorList>
            <person name="Mori T."/>
            <person name="Dohra H."/>
            <person name="Suzuki T."/>
            <person name="Kawagishi H."/>
            <person name="Hirai H."/>
        </authorList>
    </citation>
    <scope>NUCLEOTIDE SEQUENCE [LARGE SCALE GENOMIC DNA]</scope>
    <source>
        <strain evidence="2 3">YK-624</strain>
    </source>
</reference>
<feature type="compositionally biased region" description="Polar residues" evidence="1">
    <location>
        <begin position="446"/>
        <end position="458"/>
    </location>
</feature>
<comment type="caution">
    <text evidence="2">The sequence shown here is derived from an EMBL/GenBank/DDBJ whole genome shotgun (WGS) entry which is preliminary data.</text>
</comment>
<feature type="region of interest" description="Disordered" evidence="1">
    <location>
        <begin position="411"/>
        <end position="430"/>
    </location>
</feature>
<gene>
    <name evidence="2" type="ORF">PsYK624_094150</name>
</gene>
<dbReference type="Proteomes" id="UP000703269">
    <property type="component" value="Unassembled WGS sequence"/>
</dbReference>
<organism evidence="2 3">
    <name type="scientific">Phanerochaete sordida</name>
    <dbReference type="NCBI Taxonomy" id="48140"/>
    <lineage>
        <taxon>Eukaryota</taxon>
        <taxon>Fungi</taxon>
        <taxon>Dikarya</taxon>
        <taxon>Basidiomycota</taxon>
        <taxon>Agaricomycotina</taxon>
        <taxon>Agaricomycetes</taxon>
        <taxon>Polyporales</taxon>
        <taxon>Phanerochaetaceae</taxon>
        <taxon>Phanerochaete</taxon>
    </lineage>
</organism>
<feature type="compositionally biased region" description="Basic and acidic residues" evidence="1">
    <location>
        <begin position="411"/>
        <end position="429"/>
    </location>
</feature>
<accession>A0A9P3GEE1</accession>
<name>A0A9P3GEE1_9APHY</name>